<proteinExistence type="predicted"/>
<dbReference type="AlphaFoldDB" id="A0A1E5W5H0"/>
<dbReference type="Proteomes" id="UP000095767">
    <property type="component" value="Unassembled WGS sequence"/>
</dbReference>
<dbReference type="Pfam" id="PF05922">
    <property type="entry name" value="Inhibitor_I9"/>
    <property type="match status" value="1"/>
</dbReference>
<dbReference type="InterPro" id="IPR037045">
    <property type="entry name" value="S8pro/Inhibitor_I9_sf"/>
</dbReference>
<gene>
    <name evidence="3" type="ORF">BAE44_0006382</name>
</gene>
<name>A0A1E5W5H0_9POAL</name>
<protein>
    <recommendedName>
        <fullName evidence="2">Inhibitor I9 domain-containing protein</fullName>
    </recommendedName>
</protein>
<dbReference type="EMBL" id="LWDX02020788">
    <property type="protein sequence ID" value="OEL32597.1"/>
    <property type="molecule type" value="Genomic_DNA"/>
</dbReference>
<reference evidence="3 4" key="1">
    <citation type="submission" date="2016-09" db="EMBL/GenBank/DDBJ databases">
        <title>The draft genome of Dichanthelium oligosanthes: A C3 panicoid grass species.</title>
        <authorList>
            <person name="Studer A.J."/>
            <person name="Schnable J.C."/>
            <person name="Brutnell T.P."/>
        </authorList>
    </citation>
    <scope>NUCLEOTIDE SEQUENCE [LARGE SCALE GENOMIC DNA]</scope>
    <source>
        <strain evidence="4">cv. Kellogg 1175</strain>
        <tissue evidence="3">Leaf</tissue>
    </source>
</reference>
<feature type="region of interest" description="Disordered" evidence="1">
    <location>
        <begin position="134"/>
        <end position="158"/>
    </location>
</feature>
<feature type="domain" description="Inhibitor I9" evidence="2">
    <location>
        <begin position="46"/>
        <end position="121"/>
    </location>
</feature>
<dbReference type="OrthoDB" id="784830at2759"/>
<dbReference type="STRING" id="888268.A0A1E5W5H0"/>
<comment type="caution">
    <text evidence="3">The sequence shown here is derived from an EMBL/GenBank/DDBJ whole genome shotgun (WGS) entry which is preliminary data.</text>
</comment>
<evidence type="ECO:0000313" key="3">
    <source>
        <dbReference type="EMBL" id="OEL32597.1"/>
    </source>
</evidence>
<dbReference type="InterPro" id="IPR010259">
    <property type="entry name" value="S8pro/Inhibitor_I9"/>
</dbReference>
<organism evidence="3 4">
    <name type="scientific">Dichanthelium oligosanthes</name>
    <dbReference type="NCBI Taxonomy" id="888268"/>
    <lineage>
        <taxon>Eukaryota</taxon>
        <taxon>Viridiplantae</taxon>
        <taxon>Streptophyta</taxon>
        <taxon>Embryophyta</taxon>
        <taxon>Tracheophyta</taxon>
        <taxon>Spermatophyta</taxon>
        <taxon>Magnoliopsida</taxon>
        <taxon>Liliopsida</taxon>
        <taxon>Poales</taxon>
        <taxon>Poaceae</taxon>
        <taxon>PACMAD clade</taxon>
        <taxon>Panicoideae</taxon>
        <taxon>Panicodae</taxon>
        <taxon>Paniceae</taxon>
        <taxon>Dichantheliinae</taxon>
        <taxon>Dichanthelium</taxon>
    </lineage>
</organism>
<dbReference type="Gene3D" id="3.30.70.80">
    <property type="entry name" value="Peptidase S8 propeptide/proteinase inhibitor I9"/>
    <property type="match status" value="1"/>
</dbReference>
<evidence type="ECO:0000313" key="4">
    <source>
        <dbReference type="Proteomes" id="UP000095767"/>
    </source>
</evidence>
<accession>A0A1E5W5H0</accession>
<keyword evidence="4" id="KW-1185">Reference proteome</keyword>
<evidence type="ECO:0000256" key="1">
    <source>
        <dbReference type="SAM" id="MobiDB-lite"/>
    </source>
</evidence>
<evidence type="ECO:0000259" key="2">
    <source>
        <dbReference type="Pfam" id="PF05922"/>
    </source>
</evidence>
<sequence length="158" mass="17642">METPLQECREPRHHQHACSHGKLQALPCSLLLAAIAQVAGDEELTTFVVHVQPQQEGHVLATADDRKAWYKSFLPENCRLVHAYHHVASGFAARLTREELDTVSAMPGFAGVVPDRMIELQTMHTPLFLGLDNARERTRRRRPTADRDVMVGPESSSA</sequence>